<protein>
    <submittedName>
        <fullName evidence="3">Iron-sulfur cluster assembly scaffold protein</fullName>
    </submittedName>
</protein>
<dbReference type="Proteomes" id="UP000236394">
    <property type="component" value="Unassembled WGS sequence"/>
</dbReference>
<dbReference type="OMA" id="RVNCALM"/>
<dbReference type="AlphaFoldDB" id="A0A2J8B1Y5"/>
<dbReference type="GO" id="GO:0005506">
    <property type="term" value="F:iron ion binding"/>
    <property type="evidence" value="ECO:0007669"/>
    <property type="project" value="InterPro"/>
</dbReference>
<accession>A0A2J8B1Y5</accession>
<dbReference type="EMBL" id="NBZD01000002">
    <property type="protein sequence ID" value="PNH18766.1"/>
    <property type="molecule type" value="Genomic_DNA"/>
</dbReference>
<evidence type="ECO:0000256" key="1">
    <source>
        <dbReference type="ARBA" id="ARBA00006420"/>
    </source>
</evidence>
<dbReference type="NCBIfam" id="TIGR01994">
    <property type="entry name" value="SUF_scaf_2"/>
    <property type="match status" value="1"/>
</dbReference>
<gene>
    <name evidence="3" type="ORF">B7R76_04205</name>
</gene>
<organism evidence="3 4">
    <name type="scientific">Mageeibacillus indolicus</name>
    <dbReference type="NCBI Taxonomy" id="884684"/>
    <lineage>
        <taxon>Bacteria</taxon>
        <taxon>Bacillati</taxon>
        <taxon>Bacillota</taxon>
        <taxon>Clostridia</taxon>
        <taxon>Eubacteriales</taxon>
        <taxon>Oscillospiraceae</taxon>
        <taxon>Mageeibacillus</taxon>
    </lineage>
</organism>
<dbReference type="Gene3D" id="3.90.1010.10">
    <property type="match status" value="1"/>
</dbReference>
<dbReference type="RefSeq" id="WP_012993913.1">
    <property type="nucleotide sequence ID" value="NZ_NBZD01000002.1"/>
</dbReference>
<sequence>MFSSDETLLRQIIMDHYRNPRNKGLINDKKYHTVHLKNPSCGDDLTVQLAVSDGKITDVRQSGAGCSICCSSASMMSELIKGHTLSEAQSLIKNFRNMVESEPYNEADLGDAISLQGVSHLPQRVKCATLSWLACQQGIDEIEAGLPSAAEPRTVSCTLTEDSLKNMH</sequence>
<proteinExistence type="inferred from homology"/>
<dbReference type="InterPro" id="IPR002871">
    <property type="entry name" value="NIF_FeS_clus_asmbl_NifU_N"/>
</dbReference>
<dbReference type="PANTHER" id="PTHR10093">
    <property type="entry name" value="IRON-SULFUR CLUSTER ASSEMBLY ENZYME NIFU HOMOLOG"/>
    <property type="match status" value="1"/>
</dbReference>
<comment type="caution">
    <text evidence="3">The sequence shown here is derived from an EMBL/GenBank/DDBJ whole genome shotgun (WGS) entry which is preliminary data.</text>
</comment>
<feature type="domain" description="NIF system FeS cluster assembly NifU N-terminal" evidence="2">
    <location>
        <begin position="11"/>
        <end position="127"/>
    </location>
</feature>
<dbReference type="FunFam" id="3.90.1010.10:FF:000002">
    <property type="entry name" value="Iron-sulfur cluster assembly scaffold protein NifU"/>
    <property type="match status" value="1"/>
</dbReference>
<reference evidence="4" key="1">
    <citation type="submission" date="2017-04" db="EMBL/GenBank/DDBJ databases">
        <authorList>
            <person name="Bumgarner R.E."/>
            <person name="Fredricks D.N."/>
            <person name="Srinivasan S."/>
        </authorList>
    </citation>
    <scope>NUCLEOTIDE SEQUENCE [LARGE SCALE GENOMIC DNA]</scope>
    <source>
        <strain evidence="4">KA00405</strain>
    </source>
</reference>
<dbReference type="CDD" id="cd06664">
    <property type="entry name" value="IscU_like"/>
    <property type="match status" value="1"/>
</dbReference>
<dbReference type="SUPFAM" id="SSF82649">
    <property type="entry name" value="SufE/NifU"/>
    <property type="match status" value="1"/>
</dbReference>
<name>A0A2J8B1Y5_9FIRM</name>
<evidence type="ECO:0000313" key="3">
    <source>
        <dbReference type="EMBL" id="PNH18766.1"/>
    </source>
</evidence>
<dbReference type="GO" id="GO:0016226">
    <property type="term" value="P:iron-sulfur cluster assembly"/>
    <property type="evidence" value="ECO:0007669"/>
    <property type="project" value="InterPro"/>
</dbReference>
<comment type="similarity">
    <text evidence="1">Belongs to the NifU family.</text>
</comment>
<dbReference type="GO" id="GO:0051536">
    <property type="term" value="F:iron-sulfur cluster binding"/>
    <property type="evidence" value="ECO:0007669"/>
    <property type="project" value="InterPro"/>
</dbReference>
<evidence type="ECO:0000313" key="4">
    <source>
        <dbReference type="Proteomes" id="UP000236394"/>
    </source>
</evidence>
<dbReference type="Pfam" id="PF01592">
    <property type="entry name" value="NifU_N"/>
    <property type="match status" value="1"/>
</dbReference>
<evidence type="ECO:0000259" key="2">
    <source>
        <dbReference type="Pfam" id="PF01592"/>
    </source>
</evidence>